<dbReference type="InterPro" id="IPR036860">
    <property type="entry name" value="SH2_dom_sf"/>
</dbReference>
<evidence type="ECO:0000256" key="7">
    <source>
        <dbReference type="ARBA" id="ARBA00023242"/>
    </source>
</evidence>
<gene>
    <name evidence="10" type="ORF">FA10DRAFT_299195</name>
</gene>
<dbReference type="FunFam" id="3.30.505.10:FF:000056">
    <property type="entry name" value="Transcription elongation factor Spt6"/>
    <property type="match status" value="1"/>
</dbReference>
<feature type="compositionally biased region" description="Acidic residues" evidence="8">
    <location>
        <begin position="855"/>
        <end position="866"/>
    </location>
</feature>
<dbReference type="RefSeq" id="XP_025381052.1">
    <property type="nucleotide sequence ID" value="XM_025524694.1"/>
</dbReference>
<accession>A0A316YYK9</accession>
<dbReference type="SUPFAM" id="SSF55550">
    <property type="entry name" value="SH2 domain"/>
    <property type="match status" value="1"/>
</dbReference>
<dbReference type="SMART" id="SM00316">
    <property type="entry name" value="S1"/>
    <property type="match status" value="1"/>
</dbReference>
<feature type="domain" description="S1 motif" evidence="9">
    <location>
        <begin position="1299"/>
        <end position="1378"/>
    </location>
</feature>
<dbReference type="InterPro" id="IPR037027">
    <property type="entry name" value="YqgF/RNaseH-like_dom_sf"/>
</dbReference>
<dbReference type="PANTHER" id="PTHR10145">
    <property type="entry name" value="TRANSCRIPTION ELONGATION FACTOR SPT6"/>
    <property type="match status" value="1"/>
</dbReference>
<comment type="subcellular location">
    <subcellularLocation>
        <location evidence="2">Chromosome</location>
    </subcellularLocation>
    <subcellularLocation>
        <location evidence="1">Nucleus</location>
    </subcellularLocation>
</comment>
<proteinExistence type="inferred from homology"/>
<feature type="region of interest" description="Disordered" evidence="8">
    <location>
        <begin position="1669"/>
        <end position="1757"/>
    </location>
</feature>
<dbReference type="FunCoup" id="A0A316YYK9">
    <property type="interactions" value="761"/>
</dbReference>
<dbReference type="Gene3D" id="1.10.10.650">
    <property type="entry name" value="RuvA domain 2-like"/>
    <property type="match status" value="1"/>
</dbReference>
<dbReference type="InterPro" id="IPR055179">
    <property type="entry name" value="Tex-like_central_region"/>
</dbReference>
<dbReference type="PANTHER" id="PTHR10145:SF6">
    <property type="entry name" value="TRANSCRIPTION ELONGATION FACTOR SPT6"/>
    <property type="match status" value="1"/>
</dbReference>
<comment type="similarity">
    <text evidence="3">Belongs to the SPT6 family.</text>
</comment>
<evidence type="ECO:0000313" key="11">
    <source>
        <dbReference type="Proteomes" id="UP000245768"/>
    </source>
</evidence>
<dbReference type="GO" id="GO:0003677">
    <property type="term" value="F:DNA binding"/>
    <property type="evidence" value="ECO:0007669"/>
    <property type="project" value="InterPro"/>
</dbReference>
<feature type="region of interest" description="Disordered" evidence="8">
    <location>
        <begin position="850"/>
        <end position="869"/>
    </location>
</feature>
<keyword evidence="4" id="KW-0158">Chromosome</keyword>
<keyword evidence="11" id="KW-1185">Reference proteome</keyword>
<dbReference type="InterPro" id="IPR049540">
    <property type="entry name" value="Spt6-like_S1"/>
</dbReference>
<dbReference type="InterPro" id="IPR003029">
    <property type="entry name" value="S1_domain"/>
</dbReference>
<evidence type="ECO:0000256" key="5">
    <source>
        <dbReference type="ARBA" id="ARBA00022999"/>
    </source>
</evidence>
<name>A0A316YYK9_9BASI</name>
<feature type="compositionally biased region" description="Acidic residues" evidence="8">
    <location>
        <begin position="73"/>
        <end position="88"/>
    </location>
</feature>
<dbReference type="GO" id="GO:0008023">
    <property type="term" value="C:transcription elongation factor complex"/>
    <property type="evidence" value="ECO:0007669"/>
    <property type="project" value="TreeGrafter"/>
</dbReference>
<feature type="compositionally biased region" description="Basic and acidic residues" evidence="8">
    <location>
        <begin position="262"/>
        <end position="282"/>
    </location>
</feature>
<keyword evidence="7" id="KW-0539">Nucleus</keyword>
<dbReference type="GO" id="GO:0140673">
    <property type="term" value="P:transcription elongation-coupled chromatin remodeling"/>
    <property type="evidence" value="ECO:0007669"/>
    <property type="project" value="InterPro"/>
</dbReference>
<dbReference type="Proteomes" id="UP000245768">
    <property type="component" value="Unassembled WGS sequence"/>
</dbReference>
<feature type="region of interest" description="Disordered" evidence="8">
    <location>
        <begin position="1"/>
        <end position="297"/>
    </location>
</feature>
<dbReference type="Pfam" id="PF14632">
    <property type="entry name" value="SPT6_acidic"/>
    <property type="match status" value="1"/>
</dbReference>
<dbReference type="GO" id="GO:0031491">
    <property type="term" value="F:nucleosome binding"/>
    <property type="evidence" value="ECO:0007669"/>
    <property type="project" value="TreeGrafter"/>
</dbReference>
<protein>
    <recommendedName>
        <fullName evidence="9">S1 motif domain-containing protein</fullName>
    </recommendedName>
</protein>
<dbReference type="InterPro" id="IPR023319">
    <property type="entry name" value="Tex-like_HTH_dom_sf"/>
</dbReference>
<evidence type="ECO:0000256" key="6">
    <source>
        <dbReference type="ARBA" id="ARBA00023163"/>
    </source>
</evidence>
<dbReference type="Gene3D" id="1.10.10.2740">
    <property type="entry name" value="Spt6, Death-like domain"/>
    <property type="match status" value="1"/>
</dbReference>
<dbReference type="InterPro" id="IPR023323">
    <property type="entry name" value="Tex-like_dom_sf"/>
</dbReference>
<dbReference type="Pfam" id="PF14641">
    <property type="entry name" value="HTH_44"/>
    <property type="match status" value="1"/>
</dbReference>
<dbReference type="InterPro" id="IPR010994">
    <property type="entry name" value="RuvA_2-like"/>
</dbReference>
<dbReference type="Pfam" id="PF21710">
    <property type="entry name" value="Spt6_S1"/>
    <property type="match status" value="1"/>
</dbReference>
<dbReference type="GO" id="GO:0034728">
    <property type="term" value="P:nucleosome organization"/>
    <property type="evidence" value="ECO:0007669"/>
    <property type="project" value="TreeGrafter"/>
</dbReference>
<dbReference type="InterPro" id="IPR028231">
    <property type="entry name" value="Spt6_YqgF"/>
</dbReference>
<keyword evidence="5" id="KW-0727">SH2 domain</keyword>
<dbReference type="EMBL" id="KZ819634">
    <property type="protein sequence ID" value="PWN93854.1"/>
    <property type="molecule type" value="Genomic_DNA"/>
</dbReference>
<dbReference type="CDD" id="cd09918">
    <property type="entry name" value="SH2_Nterm_SPT6_like"/>
    <property type="match status" value="1"/>
</dbReference>
<feature type="compositionally biased region" description="Acidic residues" evidence="8">
    <location>
        <begin position="135"/>
        <end position="147"/>
    </location>
</feature>
<dbReference type="InterPro" id="IPR035420">
    <property type="entry name" value="Spt6_SH2"/>
</dbReference>
<feature type="compositionally biased region" description="Acidic residues" evidence="8">
    <location>
        <begin position="238"/>
        <end position="261"/>
    </location>
</feature>
<dbReference type="GO" id="GO:0042393">
    <property type="term" value="F:histone binding"/>
    <property type="evidence" value="ECO:0007669"/>
    <property type="project" value="TreeGrafter"/>
</dbReference>
<feature type="compositionally biased region" description="Acidic residues" evidence="8">
    <location>
        <begin position="97"/>
        <end position="112"/>
    </location>
</feature>
<dbReference type="Gene3D" id="1.10.150.850">
    <property type="entry name" value="Spt6, helix-hairpin-helix domain"/>
    <property type="match status" value="1"/>
</dbReference>
<dbReference type="InParanoid" id="A0A316YYK9"/>
<evidence type="ECO:0000256" key="4">
    <source>
        <dbReference type="ARBA" id="ARBA00022454"/>
    </source>
</evidence>
<evidence type="ECO:0000313" key="10">
    <source>
        <dbReference type="EMBL" id="PWN93854.1"/>
    </source>
</evidence>
<feature type="compositionally biased region" description="Pro residues" evidence="8">
    <location>
        <begin position="1700"/>
        <end position="1738"/>
    </location>
</feature>
<dbReference type="SUPFAM" id="SSF158832">
    <property type="entry name" value="Tex N-terminal region-like"/>
    <property type="match status" value="1"/>
</dbReference>
<dbReference type="Pfam" id="PF14635">
    <property type="entry name" value="HHH_7"/>
    <property type="match status" value="1"/>
</dbReference>
<evidence type="ECO:0000256" key="1">
    <source>
        <dbReference type="ARBA" id="ARBA00004123"/>
    </source>
</evidence>
<dbReference type="STRING" id="215250.A0A316YYK9"/>
<dbReference type="CDD" id="cd00164">
    <property type="entry name" value="S1_like"/>
    <property type="match status" value="1"/>
</dbReference>
<dbReference type="GeneID" id="37046610"/>
<dbReference type="InterPro" id="IPR028083">
    <property type="entry name" value="Spt6_acidic_N_dom"/>
</dbReference>
<reference evidence="10 11" key="1">
    <citation type="journal article" date="2018" name="Mol. Biol. Evol.">
        <title>Broad Genomic Sampling Reveals a Smut Pathogenic Ancestry of the Fungal Clade Ustilaginomycotina.</title>
        <authorList>
            <person name="Kijpornyongpan T."/>
            <person name="Mondo S.J."/>
            <person name="Barry K."/>
            <person name="Sandor L."/>
            <person name="Lee J."/>
            <person name="Lipzen A."/>
            <person name="Pangilinan J."/>
            <person name="LaButti K."/>
            <person name="Hainaut M."/>
            <person name="Henrissat B."/>
            <person name="Grigoriev I.V."/>
            <person name="Spatafora J.W."/>
            <person name="Aime M.C."/>
        </authorList>
    </citation>
    <scope>NUCLEOTIDE SEQUENCE [LARGE SCALE GENOMIC DNA]</scope>
    <source>
        <strain evidence="10 11">MCA 4198</strain>
    </source>
</reference>
<dbReference type="Pfam" id="PF22706">
    <property type="entry name" value="Tex_central_region"/>
    <property type="match status" value="1"/>
</dbReference>
<dbReference type="InterPro" id="IPR012340">
    <property type="entry name" value="NA-bd_OB-fold"/>
</dbReference>
<dbReference type="Gene3D" id="1.10.3500.10">
    <property type="entry name" value="Tex N-terminal region-like"/>
    <property type="match status" value="1"/>
</dbReference>
<dbReference type="InterPro" id="IPR017072">
    <property type="entry name" value="TF_Spt6"/>
</dbReference>
<dbReference type="Pfam" id="PF14639">
    <property type="entry name" value="YqgF"/>
    <property type="match status" value="1"/>
</dbReference>
<feature type="compositionally biased region" description="Basic and acidic residues" evidence="8">
    <location>
        <begin position="180"/>
        <end position="191"/>
    </location>
</feature>
<dbReference type="Gene3D" id="3.30.420.140">
    <property type="entry name" value="YqgF/RNase H-like domain"/>
    <property type="match status" value="1"/>
</dbReference>
<evidence type="ECO:0000256" key="3">
    <source>
        <dbReference type="ARBA" id="ARBA00009253"/>
    </source>
</evidence>
<dbReference type="Gene3D" id="2.40.50.140">
    <property type="entry name" value="Nucleic acid-binding proteins"/>
    <property type="match status" value="1"/>
</dbReference>
<dbReference type="OrthoDB" id="995477at2759"/>
<dbReference type="InterPro" id="IPR028088">
    <property type="entry name" value="Spt6_HTH_DNA-bd_dom"/>
</dbReference>
<dbReference type="SUPFAM" id="SSF53098">
    <property type="entry name" value="Ribonuclease H-like"/>
    <property type="match status" value="1"/>
</dbReference>
<dbReference type="InterPro" id="IPR032706">
    <property type="entry name" value="Spt6_HHH"/>
</dbReference>
<dbReference type="InterPro" id="IPR042066">
    <property type="entry name" value="Spt6_death-like"/>
</dbReference>
<dbReference type="SUPFAM" id="SSF47781">
    <property type="entry name" value="RuvA domain 2-like"/>
    <property type="match status" value="1"/>
</dbReference>
<organism evidence="10 11">
    <name type="scientific">Acaromyces ingoldii</name>
    <dbReference type="NCBI Taxonomy" id="215250"/>
    <lineage>
        <taxon>Eukaryota</taxon>
        <taxon>Fungi</taxon>
        <taxon>Dikarya</taxon>
        <taxon>Basidiomycota</taxon>
        <taxon>Ustilaginomycotina</taxon>
        <taxon>Exobasidiomycetes</taxon>
        <taxon>Exobasidiales</taxon>
        <taxon>Cryptobasidiaceae</taxon>
        <taxon>Acaromyces</taxon>
    </lineage>
</organism>
<keyword evidence="6" id="KW-0804">Transcription</keyword>
<dbReference type="InterPro" id="IPR012337">
    <property type="entry name" value="RNaseH-like_sf"/>
</dbReference>
<dbReference type="PROSITE" id="PS50126">
    <property type="entry name" value="S1"/>
    <property type="match status" value="1"/>
</dbReference>
<evidence type="ECO:0000256" key="8">
    <source>
        <dbReference type="SAM" id="MobiDB-lite"/>
    </source>
</evidence>
<evidence type="ECO:0000256" key="2">
    <source>
        <dbReference type="ARBA" id="ARBA00004286"/>
    </source>
</evidence>
<dbReference type="Pfam" id="PF14633">
    <property type="entry name" value="SH2_2"/>
    <property type="match status" value="1"/>
</dbReference>
<feature type="compositionally biased region" description="Basic residues" evidence="8">
    <location>
        <begin position="116"/>
        <end position="131"/>
    </location>
</feature>
<dbReference type="InterPro" id="IPR035018">
    <property type="entry name" value="Spt6_SH2_C"/>
</dbReference>
<dbReference type="CDD" id="cd09928">
    <property type="entry name" value="SH2_Cterm_SPT6_like"/>
    <property type="match status" value="1"/>
</dbReference>
<dbReference type="GO" id="GO:0005694">
    <property type="term" value="C:chromosome"/>
    <property type="evidence" value="ECO:0007669"/>
    <property type="project" value="UniProtKB-SubCell"/>
</dbReference>
<sequence>MDRDEADFPAARFADDEEGGGEAVGDGKGDAADSPAPSQRDRAPSEVGGEEEGDDDEEEGEDIMKEGGNIIGSDEEGDSSEEEEDDPEEAKRIAEGFIDDDDADEDRDSDDDAERRRKRKKRKAKKRRRQRQQQEEDEMLDEDDLDLIGENTGLRRNKDERRLKRLRRESASPDGQDAEQAAKKPRDLEHMFDDDDDEDEIPARRRRDAIDDDDEDMPSAAQVLQAASARRGRRDEIPAFEDEMEDFIDDDESDEMDEDLSEGEREQRKEEKRKQKQAEKEARRARRAGFGSIDPNRAGIDAESWAELNDVFGDGTEYEFALHKDDEEGEEALDEDGEVIIVPTEERRGAKAGFKDIFEPSAMKARMMTDEDDRIKRADFPERFQVALPGDEGLLLLERTLTPEELDECTRWVSRRFSQRSNRFFLDDNAEQAQYRDAWFTCVRNMVEQIINNRREGMYLFAHRPDEFEVRVSLPGQQETIIELLQRRDFSALTAACLKFKSLLVRRDGLAASYRRLASSEQVDVEEKAIFERMLRATESIEEVADVSEWLLMRHGQKMRDVQALQQSSETEGNEEGAAGAFKRPTVVSTYERIKGTPVSSLATRFGISSIQLAENVAAQVKVHLTEDESKAPLALADEYVNLDKGPMSAQQALDSAKTLLAHEIGKDPVLKRHARRLLRESGVISVEPTDQGHYKIDEEHRFYNFKFLRHKPVGQFTVVNQAESLLAPAQYLMILQAEEELLVTVDVGIVPQALRDFENMLLNSYKSDELSEISQEWNDVRKDVIQQACDSFLLPAGKLWVREWLREECLEFLGRTCEVTMTSRLDRRPYESTSMRARRELLRRKNIESYGQDYDSDEEDDEEDEKKEGFPKVLAVSHGNGDPRRDSVQTVFLDSGGRFREHNEYDTIAQPKPESTEALDPSARHPSRDFVELLVSRRPDVVVVSGFSPRTIMLRAQVQECVAQAVKIIAERKKVPVEDMGLCQIDVVTCHDDVARIYQHSSRAAEEYPSLGKLARYCVGLARYIQSPLQEFAALSDEDLLALRYDTYQHLIPRERLLHYLERALVAVVNTVCVDINRAIIDANYANLLRYVAGLGPRKADALLKAITTQLGSHVVNRAALLIGAPESEMLSKDMQILSFNVWHNACAFLVVRSVAPTRASRNKEGARMQGEIDALDATRIHPEAYEYARFIAFDALRKTEEDREEGQHPSAWCKELMEDPGRESKVGDIDMADYERNLWAEMARRGEKRERKLSLLEMVARELVHPLVEQRRDFVFPNNEEILTMLTGETKATFDTMRLVNVQVVAITRDYVSVRLDSGIEGTIHAEYLRPFDTEEYVARGERPPHIRDLVKHQQMLKAQIIDVDAAQIRAELTARPSHLELAKEQDAERRRVAVDVRYFDHVRAQKEREEAEIARQRKKNARGARLIRHPNFHNFKAGQAEEHLANMPRGTAIVRPSSKGVDHLAVTWKVDEGVYQHLDVLELDKDPDAEVGRILRISNPSSGGDGGTASGASYSDLDELLVSHIAPMARMVEMLMSSEKYQGSDEDLHRYLTNFSLANPTRSQYGFAIDKKRPGVFILGFKANREAPVQRWPVRALPGRFKLNEAELPDVMSLCNAFKTQYTTRVLRAGGRTPAAATPGAGLRAGGRTPATVRAGGGYTPMAMQTGATPNPYATRPTGATPNPYAGRAYGGATPMMRPPAPGPPPARPPMPGPPPPPPPGFGAPPSMPPPPPGRPTGIHPDRLAQLNRGGGGY</sequence>
<dbReference type="Gene3D" id="3.30.505.10">
    <property type="entry name" value="SH2 domain"/>
    <property type="match status" value="2"/>
</dbReference>
<feature type="compositionally biased region" description="Acidic residues" evidence="8">
    <location>
        <begin position="48"/>
        <end position="61"/>
    </location>
</feature>
<dbReference type="InterPro" id="IPR035019">
    <property type="entry name" value="Spt6_SH2_N"/>
</dbReference>
<evidence type="ECO:0000259" key="9">
    <source>
        <dbReference type="PROSITE" id="PS50126"/>
    </source>
</evidence>